<comment type="similarity">
    <text evidence="6">Belongs to the ABC-4 integral membrane protein family.</text>
</comment>
<dbReference type="Pfam" id="PF12704">
    <property type="entry name" value="MacB_PCD"/>
    <property type="match status" value="1"/>
</dbReference>
<organism evidence="10 11">
    <name type="scientific">Pseudoduganella albidiflava</name>
    <dbReference type="NCBI Taxonomy" id="321983"/>
    <lineage>
        <taxon>Bacteria</taxon>
        <taxon>Pseudomonadati</taxon>
        <taxon>Pseudomonadota</taxon>
        <taxon>Betaproteobacteria</taxon>
        <taxon>Burkholderiales</taxon>
        <taxon>Oxalobacteraceae</taxon>
        <taxon>Telluria group</taxon>
        <taxon>Pseudoduganella</taxon>
    </lineage>
</organism>
<feature type="transmembrane region" description="Helical" evidence="7">
    <location>
        <begin position="409"/>
        <end position="431"/>
    </location>
</feature>
<feature type="transmembrane region" description="Helical" evidence="7">
    <location>
        <begin position="371"/>
        <end position="397"/>
    </location>
</feature>
<evidence type="ECO:0000313" key="10">
    <source>
        <dbReference type="EMBL" id="QBI01606.1"/>
    </source>
</evidence>
<dbReference type="InterPro" id="IPR050250">
    <property type="entry name" value="Macrolide_Exporter_MacB"/>
</dbReference>
<feature type="domain" description="ABC3 transporter permease C-terminal" evidence="8">
    <location>
        <begin position="327"/>
        <end position="441"/>
    </location>
</feature>
<evidence type="ECO:0000256" key="7">
    <source>
        <dbReference type="SAM" id="Phobius"/>
    </source>
</evidence>
<evidence type="ECO:0000256" key="3">
    <source>
        <dbReference type="ARBA" id="ARBA00022692"/>
    </source>
</evidence>
<evidence type="ECO:0000259" key="8">
    <source>
        <dbReference type="Pfam" id="PF02687"/>
    </source>
</evidence>
<keyword evidence="2" id="KW-1003">Cell membrane</keyword>
<evidence type="ECO:0000313" key="11">
    <source>
        <dbReference type="Proteomes" id="UP000292307"/>
    </source>
</evidence>
<keyword evidence="4 7" id="KW-1133">Transmembrane helix</keyword>
<evidence type="ECO:0000256" key="1">
    <source>
        <dbReference type="ARBA" id="ARBA00004651"/>
    </source>
</evidence>
<proteinExistence type="inferred from homology"/>
<evidence type="ECO:0000256" key="6">
    <source>
        <dbReference type="ARBA" id="ARBA00038076"/>
    </source>
</evidence>
<keyword evidence="5 7" id="KW-0472">Membrane</keyword>
<gene>
    <name evidence="10" type="ORF">EYF70_12685</name>
</gene>
<keyword evidence="11" id="KW-1185">Reference proteome</keyword>
<dbReference type="Pfam" id="PF02687">
    <property type="entry name" value="FtsX"/>
    <property type="match status" value="1"/>
</dbReference>
<feature type="transmembrane region" description="Helical" evidence="7">
    <location>
        <begin position="319"/>
        <end position="344"/>
    </location>
</feature>
<dbReference type="Proteomes" id="UP000292307">
    <property type="component" value="Chromosome"/>
</dbReference>
<accession>A0ABX5RSX9</accession>
<dbReference type="InterPro" id="IPR025857">
    <property type="entry name" value="MacB_PCD"/>
</dbReference>
<evidence type="ECO:0000256" key="4">
    <source>
        <dbReference type="ARBA" id="ARBA00022989"/>
    </source>
</evidence>
<dbReference type="EMBL" id="CP036401">
    <property type="protein sequence ID" value="QBI01606.1"/>
    <property type="molecule type" value="Genomic_DNA"/>
</dbReference>
<dbReference type="PANTHER" id="PTHR30572">
    <property type="entry name" value="MEMBRANE COMPONENT OF TRANSPORTER-RELATED"/>
    <property type="match status" value="1"/>
</dbReference>
<evidence type="ECO:0000256" key="2">
    <source>
        <dbReference type="ARBA" id="ARBA00022475"/>
    </source>
</evidence>
<name>A0ABX5RSX9_9BURK</name>
<protein>
    <submittedName>
        <fullName evidence="10">ABC transporter permease</fullName>
    </submittedName>
</protein>
<keyword evidence="3 7" id="KW-0812">Transmembrane</keyword>
<sequence length="448" mass="48793">MPARGAAAGWADRVRHGRWRQHRQRRLCRQPSQCRQRRGGAGMMLLRESVRSALASIRAHRLRSFLTALGIIIGVASVITVISLIQGLSKSVSDQFSGLGGTSLTIRAHNEMKDQMRGKINYLRLEDVEQVRVRGEGIRYVSPVFSPGFSEVRYMSASTTARVLATSPSYQDVNGRYTRLGRFISEPDDARARRVAVIGEDLIAELHLPADPVGKFIHYGGEWFKIVGVQEKQGAVFGMSQDNQLIIPFNTGRSILGNNRRPNLSITVAVSELADLDATISQLTGVMRTAHRLRPGQPNDFEIESAEQLAQTFEKISTMVTLVMGGVVGVALLVGGIGIMNIMLVSVKERTREIGICKALGARSRDIMAQFLVEAVILATLGGLIGLVLGYVLGAVIAGLIPDFPPAVVPWWAVALSLMFSGGVGIVFGVMPARQAARLDPIEALRYE</sequence>
<dbReference type="PANTHER" id="PTHR30572:SF4">
    <property type="entry name" value="ABC TRANSPORTER PERMEASE YTRF"/>
    <property type="match status" value="1"/>
</dbReference>
<dbReference type="InterPro" id="IPR003838">
    <property type="entry name" value="ABC3_permease_C"/>
</dbReference>
<reference evidence="10 11" key="1">
    <citation type="submission" date="2019-02" db="EMBL/GenBank/DDBJ databases">
        <title>Draft Genome Sequences of Six Type Strains of the Genus Massilia.</title>
        <authorList>
            <person name="Miess H."/>
            <person name="Frediansyhah A."/>
            <person name="Gross H."/>
        </authorList>
    </citation>
    <scope>NUCLEOTIDE SEQUENCE [LARGE SCALE GENOMIC DNA]</scope>
    <source>
        <strain evidence="10 11">DSM 17472</strain>
    </source>
</reference>
<evidence type="ECO:0000256" key="5">
    <source>
        <dbReference type="ARBA" id="ARBA00023136"/>
    </source>
</evidence>
<feature type="transmembrane region" description="Helical" evidence="7">
    <location>
        <begin position="65"/>
        <end position="85"/>
    </location>
</feature>
<feature type="domain" description="MacB-like periplasmic core" evidence="9">
    <location>
        <begin position="64"/>
        <end position="284"/>
    </location>
</feature>
<comment type="subcellular location">
    <subcellularLocation>
        <location evidence="1">Cell membrane</location>
        <topology evidence="1">Multi-pass membrane protein</topology>
    </subcellularLocation>
</comment>
<evidence type="ECO:0000259" key="9">
    <source>
        <dbReference type="Pfam" id="PF12704"/>
    </source>
</evidence>